<dbReference type="Pfam" id="PF12770">
    <property type="entry name" value="CHAT"/>
    <property type="match status" value="1"/>
</dbReference>
<organism evidence="5 6">
    <name type="scientific">Phormidium yuhuli AB48</name>
    <dbReference type="NCBI Taxonomy" id="2940671"/>
    <lineage>
        <taxon>Bacteria</taxon>
        <taxon>Bacillati</taxon>
        <taxon>Cyanobacteriota</taxon>
        <taxon>Cyanophyceae</taxon>
        <taxon>Oscillatoriophycideae</taxon>
        <taxon>Oscillatoriales</taxon>
        <taxon>Oscillatoriaceae</taxon>
        <taxon>Phormidium</taxon>
        <taxon>Phormidium yuhuli</taxon>
    </lineage>
</organism>
<feature type="transmembrane region" description="Helical" evidence="3">
    <location>
        <begin position="534"/>
        <end position="554"/>
    </location>
</feature>
<reference evidence="5" key="1">
    <citation type="submission" date="2022-06" db="EMBL/GenBank/DDBJ databases">
        <title>Genome sequence of Phormidium yuhuli AB48 isolated from an industrial photobioreactor environment.</title>
        <authorList>
            <person name="Qiu Y."/>
            <person name="Noonan A.J.C."/>
            <person name="Dofher K."/>
            <person name="Koch M."/>
            <person name="Kieft B."/>
            <person name="Lin X."/>
            <person name="Ziels R.M."/>
            <person name="Hallam S.J."/>
        </authorList>
    </citation>
    <scope>NUCLEOTIDE SEQUENCE</scope>
    <source>
        <strain evidence="5">AB48</strain>
    </source>
</reference>
<evidence type="ECO:0000313" key="5">
    <source>
        <dbReference type="EMBL" id="USR93156.1"/>
    </source>
</evidence>
<accession>A0ABY5AWM9</accession>
<dbReference type="EMBL" id="CP098611">
    <property type="protein sequence ID" value="USR93156.1"/>
    <property type="molecule type" value="Genomic_DNA"/>
</dbReference>
<dbReference type="InterPro" id="IPR004155">
    <property type="entry name" value="PBS_lyase_HEAT"/>
</dbReference>
<dbReference type="InterPro" id="IPR024983">
    <property type="entry name" value="CHAT_dom"/>
</dbReference>
<keyword evidence="3" id="KW-1133">Transmembrane helix</keyword>
<dbReference type="PANTHER" id="PTHR12697:SF5">
    <property type="entry name" value="DEOXYHYPUSINE HYDROXYLASE"/>
    <property type="match status" value="1"/>
</dbReference>
<keyword evidence="3" id="KW-0812">Transmembrane</keyword>
<dbReference type="Proteomes" id="UP001056708">
    <property type="component" value="Chromosome"/>
</dbReference>
<dbReference type="Gene3D" id="1.25.10.10">
    <property type="entry name" value="Leucine-rich Repeat Variant"/>
    <property type="match status" value="5"/>
</dbReference>
<feature type="transmembrane region" description="Helical" evidence="3">
    <location>
        <begin position="560"/>
        <end position="581"/>
    </location>
</feature>
<dbReference type="InterPro" id="IPR011989">
    <property type="entry name" value="ARM-like"/>
</dbReference>
<dbReference type="SMART" id="SM00567">
    <property type="entry name" value="EZ_HEAT"/>
    <property type="match status" value="16"/>
</dbReference>
<dbReference type="Pfam" id="PF13646">
    <property type="entry name" value="HEAT_2"/>
    <property type="match status" value="5"/>
</dbReference>
<dbReference type="PANTHER" id="PTHR12697">
    <property type="entry name" value="PBS LYASE HEAT-LIKE PROTEIN"/>
    <property type="match status" value="1"/>
</dbReference>
<gene>
    <name evidence="5" type="ORF">NEA10_11680</name>
</gene>
<keyword evidence="2" id="KW-0605">Phycobilisome</keyword>
<dbReference type="SMART" id="SM00185">
    <property type="entry name" value="ARM"/>
    <property type="match status" value="6"/>
</dbReference>
<keyword evidence="6" id="KW-1185">Reference proteome</keyword>
<proteinExistence type="predicted"/>
<dbReference type="InterPro" id="IPR000225">
    <property type="entry name" value="Armadillo"/>
</dbReference>
<keyword evidence="1" id="KW-0042">Antenna complex</keyword>
<name>A0ABY5AWM9_9CYAN</name>
<evidence type="ECO:0000259" key="4">
    <source>
        <dbReference type="Pfam" id="PF12770"/>
    </source>
</evidence>
<evidence type="ECO:0000256" key="2">
    <source>
        <dbReference type="ARBA" id="ARBA00022738"/>
    </source>
</evidence>
<evidence type="ECO:0000313" key="6">
    <source>
        <dbReference type="Proteomes" id="UP001056708"/>
    </source>
</evidence>
<keyword evidence="3" id="KW-0472">Membrane</keyword>
<evidence type="ECO:0000256" key="3">
    <source>
        <dbReference type="SAM" id="Phobius"/>
    </source>
</evidence>
<evidence type="ECO:0000256" key="1">
    <source>
        <dbReference type="ARBA" id="ARBA00022549"/>
    </source>
</evidence>
<dbReference type="RefSeq" id="WP_252665339.1">
    <property type="nucleotide sequence ID" value="NZ_CP098611.1"/>
</dbReference>
<dbReference type="InterPro" id="IPR016024">
    <property type="entry name" value="ARM-type_fold"/>
</dbReference>
<dbReference type="SUPFAM" id="SSF48371">
    <property type="entry name" value="ARM repeat"/>
    <property type="match status" value="1"/>
</dbReference>
<feature type="domain" description="CHAT" evidence="4">
    <location>
        <begin position="1008"/>
        <end position="1296"/>
    </location>
</feature>
<protein>
    <submittedName>
        <fullName evidence="5">HEAT repeat domain-containing protein</fullName>
    </submittedName>
</protein>
<sequence>MEDKSIDELIQILETSDEFEFTRKKEAAESLGEIATGDERAISALVKLLETSIDESTRIRAAESLGKIATGDERAISALVKLLETSIDEFTRIRAAESLGKIATGDERAILALVKLLETSTDENTRRAAAVSLCEIATGDDRAISELVRILETSTEENTRIRAAESLGEIATGDERAISELVRILETSTDEFTHRAAAYILGKIATGDERAILALVKLLERSTNQDTRSEAAVSLGKIAKGNDRAISELVRILETSIDEFTRIRAAESLGEIATGDERAISELARILETSTDENTRRAAAVSLGKIATGDERAISELVRILETSTDEFTHRAAAYILGKIATGDERAILALVKLLERSTNQDTRSEAAVSLGKIAKGNDRAISELVRILETTTDEFTRREAAKRLGEIATGGDRAILALVKLLETSTDKSSRTLAANSLSKIAQGDDRAISELIKLLETTTDESTRRQAADSLGKIATGDDRAISALVKLLEISTDEDTRQQTAYILGQIADIAKPIFAKRQWLGFILHKLSEIGIIILSLLLSLLSLFVLLMLSDPNFFIPLIFLILLIFLCWLINELYLKRIFTHLKNIFFLWFNKQPNQKVAVWVKILSSKNEFIQWQAIKKLGAIANGNKSAIVALIDTLKTSKNEFIQWQAVKSLGKIGINNRKALNATIKFIETTSNEFIQWQSLEQLDHFKVIPLSMIIQIRKKLKENNSPSINSAILNLQKKLDPLERLILKLFNQKLIKGVQQEYSVKTIFGDSIVNYIDQMQAGRDITNRRTLMNSCLKVHQYLVKFALKNTDFNRAFFYTELFRNRYLVERIAQQDAPLPATISKQLAQDINTAKQRERQTLQAYTDGMNQHLPEVELAALSLDWEKAKQTLETLYRQVAEVEPEFIAKTKVYPLSFQEVQDLLPSNTAIIEFFFTENELITLLILPGHESPLIPEELRVNLKPQNHLERLARDWVADLGDKSKSKDNALQTTLEQLPRQIDHLGELLGFSEFEIYLPRHIQQLIIVPNNSLHLFPIHAVPLNPTQRLIDRFSVRYFPNLHIWKICQNRQRSRQSFLGIENPTEDKDLIFAKAEIASISQGRHFRENHEVLPRPKAKAKKSEILEKAKNYHCFHFSGHAEYNFDNPLDSYLMLSEDHQENLTLSTLFADLHIPDADLVTLSACCTGVVDAFQPTDECLGIATGFLLAGAKAVVSSLWKVNSIATAFLLDEFYRQLEQTPDKAVALQKAQNWLRTRHADELRQRANEWDLSKLRPTERFRLERALKRLQGTSFENPYFWAAFIVTGV</sequence>